<name>A0A239L245_9BACT</name>
<dbReference type="Proteomes" id="UP000198432">
    <property type="component" value="Unassembled WGS sequence"/>
</dbReference>
<evidence type="ECO:0008006" key="3">
    <source>
        <dbReference type="Google" id="ProtNLM"/>
    </source>
</evidence>
<proteinExistence type="predicted"/>
<keyword evidence="2" id="KW-1185">Reference proteome</keyword>
<dbReference type="RefSeq" id="WP_089321619.1">
    <property type="nucleotide sequence ID" value="NZ_FZOQ01000034.1"/>
</dbReference>
<dbReference type="EMBL" id="FZOQ01000034">
    <property type="protein sequence ID" value="SNT23809.1"/>
    <property type="molecule type" value="Genomic_DNA"/>
</dbReference>
<dbReference type="PROSITE" id="PS51257">
    <property type="entry name" value="PROKAR_LIPOPROTEIN"/>
    <property type="match status" value="1"/>
</dbReference>
<evidence type="ECO:0000313" key="2">
    <source>
        <dbReference type="Proteomes" id="UP000198432"/>
    </source>
</evidence>
<sequence length="117" mass="12948">MKQLLTPLLFVVPLTITSCGANNDAVDEAEMASTPVAEEESVRLPADVLYATKPLINGKLYNHPDFDSKVVAYFDTAQQIQVLDASDNVFVRARLQQDTSLQIGYLPKAILPERNKK</sequence>
<organism evidence="1 2">
    <name type="scientific">Pontibacter ummariensis</name>
    <dbReference type="NCBI Taxonomy" id="1610492"/>
    <lineage>
        <taxon>Bacteria</taxon>
        <taxon>Pseudomonadati</taxon>
        <taxon>Bacteroidota</taxon>
        <taxon>Cytophagia</taxon>
        <taxon>Cytophagales</taxon>
        <taxon>Hymenobacteraceae</taxon>
        <taxon>Pontibacter</taxon>
    </lineage>
</organism>
<protein>
    <recommendedName>
        <fullName evidence="3">SH3 domain-containing protein</fullName>
    </recommendedName>
</protein>
<gene>
    <name evidence="1" type="ORF">SAMN06296052_1345</name>
</gene>
<dbReference type="OrthoDB" id="852598at2"/>
<reference evidence="2" key="1">
    <citation type="submission" date="2017-06" db="EMBL/GenBank/DDBJ databases">
        <authorList>
            <person name="Varghese N."/>
            <person name="Submissions S."/>
        </authorList>
    </citation>
    <scope>NUCLEOTIDE SEQUENCE [LARGE SCALE GENOMIC DNA]</scope>
    <source>
        <strain evidence="2">NKM1</strain>
    </source>
</reference>
<dbReference type="AlphaFoldDB" id="A0A239L245"/>
<evidence type="ECO:0000313" key="1">
    <source>
        <dbReference type="EMBL" id="SNT23809.1"/>
    </source>
</evidence>
<accession>A0A239L245</accession>